<gene>
    <name evidence="1" type="ORF">L6452_02099</name>
</gene>
<evidence type="ECO:0000313" key="2">
    <source>
        <dbReference type="Proteomes" id="UP001055879"/>
    </source>
</evidence>
<protein>
    <submittedName>
        <fullName evidence="1">Uncharacterized protein</fullName>
    </submittedName>
</protein>
<reference evidence="2" key="1">
    <citation type="journal article" date="2022" name="Mol. Ecol. Resour.">
        <title>The genomes of chicory, endive, great burdock and yacon provide insights into Asteraceae palaeo-polyploidization history and plant inulin production.</title>
        <authorList>
            <person name="Fan W."/>
            <person name="Wang S."/>
            <person name="Wang H."/>
            <person name="Wang A."/>
            <person name="Jiang F."/>
            <person name="Liu H."/>
            <person name="Zhao H."/>
            <person name="Xu D."/>
            <person name="Zhang Y."/>
        </authorList>
    </citation>
    <scope>NUCLEOTIDE SEQUENCE [LARGE SCALE GENOMIC DNA]</scope>
    <source>
        <strain evidence="2">cv. Niubang</strain>
    </source>
</reference>
<name>A0ACB9FJS1_ARCLA</name>
<organism evidence="1 2">
    <name type="scientific">Arctium lappa</name>
    <name type="common">Greater burdock</name>
    <name type="synonym">Lappa major</name>
    <dbReference type="NCBI Taxonomy" id="4217"/>
    <lineage>
        <taxon>Eukaryota</taxon>
        <taxon>Viridiplantae</taxon>
        <taxon>Streptophyta</taxon>
        <taxon>Embryophyta</taxon>
        <taxon>Tracheophyta</taxon>
        <taxon>Spermatophyta</taxon>
        <taxon>Magnoliopsida</taxon>
        <taxon>eudicotyledons</taxon>
        <taxon>Gunneridae</taxon>
        <taxon>Pentapetalae</taxon>
        <taxon>asterids</taxon>
        <taxon>campanulids</taxon>
        <taxon>Asterales</taxon>
        <taxon>Asteraceae</taxon>
        <taxon>Carduoideae</taxon>
        <taxon>Cardueae</taxon>
        <taxon>Arctiinae</taxon>
        <taxon>Arctium</taxon>
    </lineage>
</organism>
<reference evidence="1 2" key="2">
    <citation type="journal article" date="2022" name="Mol. Ecol. Resour.">
        <title>The genomes of chicory, endive, great burdock and yacon provide insights into Asteraceae paleo-polyploidization history and plant inulin production.</title>
        <authorList>
            <person name="Fan W."/>
            <person name="Wang S."/>
            <person name="Wang H."/>
            <person name="Wang A."/>
            <person name="Jiang F."/>
            <person name="Liu H."/>
            <person name="Zhao H."/>
            <person name="Xu D."/>
            <person name="Zhang Y."/>
        </authorList>
    </citation>
    <scope>NUCLEOTIDE SEQUENCE [LARGE SCALE GENOMIC DNA]</scope>
    <source>
        <strain evidence="2">cv. Niubang</strain>
    </source>
</reference>
<keyword evidence="2" id="KW-1185">Reference proteome</keyword>
<evidence type="ECO:0000313" key="1">
    <source>
        <dbReference type="EMBL" id="KAI3770951.1"/>
    </source>
</evidence>
<dbReference type="Proteomes" id="UP001055879">
    <property type="component" value="Linkage Group LG01"/>
</dbReference>
<dbReference type="EMBL" id="CM042047">
    <property type="protein sequence ID" value="KAI3770951.1"/>
    <property type="molecule type" value="Genomic_DNA"/>
</dbReference>
<comment type="caution">
    <text evidence="1">The sequence shown here is derived from an EMBL/GenBank/DDBJ whole genome shotgun (WGS) entry which is preliminary data.</text>
</comment>
<sequence>MWILDYDDKNKKTADKPYLRVRSLVDIHQPLKKEKVKKSAGDWITCIFQYERLPSFCFICGLIGHINRHCEWFFQTPEEDIIRPWDVSVHAPNKRLSNLGGERWLKDGDDGSPLAVTRVTAAATLLAGKKETQNEKGNRQSLVDSNHFHTLRSNYGASKESINGALNDMQSSPNLEEGLEITEERK</sequence>
<accession>A0ACB9FJS1</accession>
<proteinExistence type="predicted"/>